<name>A0A162K478_9HYPO</name>
<protein>
    <submittedName>
        <fullName evidence="1">Uncharacterized protein</fullName>
    </submittedName>
</protein>
<dbReference type="AlphaFoldDB" id="A0A162K478"/>
<accession>A0A162K478</accession>
<organism evidence="1 2">
    <name type="scientific">Moelleriella libera RCEF 2490</name>
    <dbReference type="NCBI Taxonomy" id="1081109"/>
    <lineage>
        <taxon>Eukaryota</taxon>
        <taxon>Fungi</taxon>
        <taxon>Dikarya</taxon>
        <taxon>Ascomycota</taxon>
        <taxon>Pezizomycotina</taxon>
        <taxon>Sordariomycetes</taxon>
        <taxon>Hypocreomycetidae</taxon>
        <taxon>Hypocreales</taxon>
        <taxon>Clavicipitaceae</taxon>
        <taxon>Moelleriella</taxon>
    </lineage>
</organism>
<reference evidence="1 2" key="1">
    <citation type="journal article" date="2016" name="Genome Biol. Evol.">
        <title>Divergent and convergent evolution of fungal pathogenicity.</title>
        <authorList>
            <person name="Shang Y."/>
            <person name="Xiao G."/>
            <person name="Zheng P."/>
            <person name="Cen K."/>
            <person name="Zhan S."/>
            <person name="Wang C."/>
        </authorList>
    </citation>
    <scope>NUCLEOTIDE SEQUENCE [LARGE SCALE GENOMIC DNA]</scope>
    <source>
        <strain evidence="1 2">RCEF 2490</strain>
    </source>
</reference>
<comment type="caution">
    <text evidence="1">The sequence shown here is derived from an EMBL/GenBank/DDBJ whole genome shotgun (WGS) entry which is preliminary data.</text>
</comment>
<dbReference type="Proteomes" id="UP000078544">
    <property type="component" value="Unassembled WGS sequence"/>
</dbReference>
<dbReference type="EMBL" id="AZGY01000001">
    <property type="protein sequence ID" value="OAA32956.1"/>
    <property type="molecule type" value="Genomic_DNA"/>
</dbReference>
<evidence type="ECO:0000313" key="1">
    <source>
        <dbReference type="EMBL" id="OAA32956.1"/>
    </source>
</evidence>
<gene>
    <name evidence="1" type="ORF">AAL_00421</name>
</gene>
<proteinExistence type="predicted"/>
<evidence type="ECO:0000313" key="2">
    <source>
        <dbReference type="Proteomes" id="UP000078544"/>
    </source>
</evidence>
<sequence length="95" mass="10562">MTQTAGVGRFVPDVELQPFTALPIDRYAIPVLLGADGVFEPVLFGSLAEDPSSLCFLPSSLFLHVCLMKRLFNEHRQCCAYPRQETLHARQLLGT</sequence>
<keyword evidence="2" id="KW-1185">Reference proteome</keyword>